<keyword evidence="2" id="KW-1185">Reference proteome</keyword>
<organism evidence="1 2">
    <name type="scientific">Celeribacter indicus</name>
    <dbReference type="NCBI Taxonomy" id="1208324"/>
    <lineage>
        <taxon>Bacteria</taxon>
        <taxon>Pseudomonadati</taxon>
        <taxon>Pseudomonadota</taxon>
        <taxon>Alphaproteobacteria</taxon>
        <taxon>Rhodobacterales</taxon>
        <taxon>Roseobacteraceae</taxon>
        <taxon>Celeribacter</taxon>
    </lineage>
</organism>
<evidence type="ECO:0000313" key="2">
    <source>
        <dbReference type="Proteomes" id="UP000031521"/>
    </source>
</evidence>
<reference evidence="1 2" key="1">
    <citation type="journal article" date="2014" name="Int. J. Syst. Evol. Microbiol.">
        <title>Celeribacter indicus sp. nov., a polycyclic aromatic hydrocarbon-degrading bacterium from deep-sea sediment and reclassification of Huaishuia halophila as Celeribacter halophilus comb. nov.</title>
        <authorList>
            <person name="Lai Q."/>
            <person name="Cao J."/>
            <person name="Yuan J."/>
            <person name="Li F."/>
            <person name="Shao Z."/>
        </authorList>
    </citation>
    <scope>NUCLEOTIDE SEQUENCE [LARGE SCALE GENOMIC DNA]</scope>
    <source>
        <strain evidence="1">P73</strain>
    </source>
</reference>
<dbReference type="AlphaFoldDB" id="A0A0B5E7M8"/>
<dbReference type="KEGG" id="cid:P73_3582"/>
<evidence type="ECO:0000313" key="1">
    <source>
        <dbReference type="EMBL" id="AJE48297.1"/>
    </source>
</evidence>
<sequence>MGKSLSDLGIGKTELLRGVDAMAERHFAPSQWSGKVYLFDPRTGRPWDLKIALRVTAGLCGVALPEGFTSDRYRRDVLRAGLS</sequence>
<dbReference type="STRING" id="1208324.P73_3582"/>
<accession>A0A0B5E7M8</accession>
<proteinExistence type="predicted"/>
<dbReference type="EMBL" id="CP004393">
    <property type="protein sequence ID" value="AJE48297.1"/>
    <property type="molecule type" value="Genomic_DNA"/>
</dbReference>
<dbReference type="HOGENOM" id="CLU_2536438_0_0_5"/>
<dbReference type="RefSeq" id="WP_139267120.1">
    <property type="nucleotide sequence ID" value="NZ_CP004393.1"/>
</dbReference>
<name>A0A0B5E7M8_9RHOB</name>
<gene>
    <name evidence="1" type="ORF">P73_3582</name>
</gene>
<dbReference type="Proteomes" id="UP000031521">
    <property type="component" value="Chromosome"/>
</dbReference>
<protein>
    <submittedName>
        <fullName evidence="1">Uncharacterized protein</fullName>
    </submittedName>
</protein>